<feature type="domain" description="YlxR" evidence="2">
    <location>
        <begin position="2"/>
        <end position="66"/>
    </location>
</feature>
<dbReference type="Proteomes" id="UP001429580">
    <property type="component" value="Unassembled WGS sequence"/>
</dbReference>
<dbReference type="NCBIfam" id="NF006622">
    <property type="entry name" value="PRK09190.1"/>
    <property type="match status" value="1"/>
</dbReference>
<reference evidence="3 4" key="1">
    <citation type="submission" date="2020-03" db="EMBL/GenBank/DDBJ databases">
        <title>Genomic Encyclopedia of Type Strains, Phase IV (KMG-IV): sequencing the most valuable type-strain genomes for metagenomic binning, comparative biology and taxonomic classification.</title>
        <authorList>
            <person name="Goeker M."/>
        </authorList>
    </citation>
    <scope>NUCLEOTIDE SEQUENCE [LARGE SCALE GENOMIC DNA]</scope>
    <source>
        <strain evidence="3 4">DSM 103870</strain>
    </source>
</reference>
<dbReference type="PANTHER" id="PTHR34215">
    <property type="entry name" value="BLL0784 PROTEIN"/>
    <property type="match status" value="1"/>
</dbReference>
<sequence>MAKEAMIRFVAGPDGSVVPDIRARLPGRGVWIEATREAVSEAVRRKTFARSLKAGVKASPTLADDVEGLLCRDVLQALSLANKAGAAVTGFGKVEALAANPDGRTSIAALLHAREAAPDGRRKLAQALHRGHNERSDTIPIIDCFEGSHLDLALGRTHVIHAALVAGSGSDGFMTRWHRLARYCMTGFSTPRHEAHATSVTPQTGGASGGEPAGEAIMGQE</sequence>
<accession>A0ABX0V0K4</accession>
<evidence type="ECO:0000259" key="2">
    <source>
        <dbReference type="Pfam" id="PF04296"/>
    </source>
</evidence>
<evidence type="ECO:0000313" key="3">
    <source>
        <dbReference type="EMBL" id="NIJ58153.1"/>
    </source>
</evidence>
<dbReference type="Pfam" id="PF04296">
    <property type="entry name" value="YlxR"/>
    <property type="match status" value="1"/>
</dbReference>
<dbReference type="Gene3D" id="3.30.1330.30">
    <property type="match status" value="1"/>
</dbReference>
<dbReference type="SUPFAM" id="SSF64376">
    <property type="entry name" value="YlxR-like"/>
    <property type="match status" value="1"/>
</dbReference>
<dbReference type="PANTHER" id="PTHR34215:SF1">
    <property type="entry name" value="YLXR DOMAIN-CONTAINING PROTEIN"/>
    <property type="match status" value="1"/>
</dbReference>
<gene>
    <name evidence="3" type="ORF">FHS82_001995</name>
</gene>
<dbReference type="InterPro" id="IPR007393">
    <property type="entry name" value="YlxR_dom"/>
</dbReference>
<name>A0ABX0V0K4_9HYPH</name>
<protein>
    <recommendedName>
        <fullName evidence="2">YlxR domain-containing protein</fullName>
    </recommendedName>
</protein>
<dbReference type="Gene3D" id="3.30.1230.10">
    <property type="entry name" value="YlxR-like"/>
    <property type="match status" value="1"/>
</dbReference>
<feature type="region of interest" description="Disordered" evidence="1">
    <location>
        <begin position="193"/>
        <end position="221"/>
    </location>
</feature>
<organism evidence="3 4">
    <name type="scientific">Pseudochelatococcus lubricantis</name>
    <dbReference type="NCBI Taxonomy" id="1538102"/>
    <lineage>
        <taxon>Bacteria</taxon>
        <taxon>Pseudomonadati</taxon>
        <taxon>Pseudomonadota</taxon>
        <taxon>Alphaproteobacteria</taxon>
        <taxon>Hyphomicrobiales</taxon>
        <taxon>Chelatococcaceae</taxon>
        <taxon>Pseudochelatococcus</taxon>
    </lineage>
</organism>
<proteinExistence type="predicted"/>
<evidence type="ECO:0000256" key="1">
    <source>
        <dbReference type="SAM" id="MobiDB-lite"/>
    </source>
</evidence>
<dbReference type="InterPro" id="IPR037465">
    <property type="entry name" value="YlxR"/>
</dbReference>
<comment type="caution">
    <text evidence="3">The sequence shown here is derived from an EMBL/GenBank/DDBJ whole genome shotgun (WGS) entry which is preliminary data.</text>
</comment>
<dbReference type="InterPro" id="IPR029064">
    <property type="entry name" value="Ribosomal_eL30-like_sf"/>
</dbReference>
<keyword evidence="4" id="KW-1185">Reference proteome</keyword>
<dbReference type="EMBL" id="JAASQI010000004">
    <property type="protein sequence ID" value="NIJ58153.1"/>
    <property type="molecule type" value="Genomic_DNA"/>
</dbReference>
<dbReference type="InterPro" id="IPR035931">
    <property type="entry name" value="YlxR-like_sf"/>
</dbReference>
<evidence type="ECO:0000313" key="4">
    <source>
        <dbReference type="Proteomes" id="UP001429580"/>
    </source>
</evidence>